<sequence length="79" mass="9539">MNANQIVAEVAKLNGITVDDMKSDSRAWRYSHPRQEAMWRLREEKGWSWKRIADKLNLLDHTTVIAGYRSYKRRLYTWR</sequence>
<dbReference type="SUPFAM" id="SSF48295">
    <property type="entry name" value="TrpR-like"/>
    <property type="match status" value="1"/>
</dbReference>
<reference evidence="2" key="1">
    <citation type="submission" date="2020-04" db="EMBL/GenBank/DDBJ databases">
        <authorList>
            <person name="Chiriac C."/>
            <person name="Salcher M."/>
            <person name="Ghai R."/>
            <person name="Kavagutti S V."/>
        </authorList>
    </citation>
    <scope>NUCLEOTIDE SEQUENCE</scope>
</reference>
<dbReference type="GO" id="GO:0043565">
    <property type="term" value="F:sequence-specific DNA binding"/>
    <property type="evidence" value="ECO:0007669"/>
    <property type="project" value="InterPro"/>
</dbReference>
<organism evidence="2">
    <name type="scientific">uncultured Caudovirales phage</name>
    <dbReference type="NCBI Taxonomy" id="2100421"/>
    <lineage>
        <taxon>Viruses</taxon>
        <taxon>Duplodnaviria</taxon>
        <taxon>Heunggongvirae</taxon>
        <taxon>Uroviricota</taxon>
        <taxon>Caudoviricetes</taxon>
        <taxon>Peduoviridae</taxon>
        <taxon>Maltschvirus</taxon>
        <taxon>Maltschvirus maltsch</taxon>
    </lineage>
</organism>
<accession>A0A6J5KNY4</accession>
<dbReference type="CDD" id="cd06571">
    <property type="entry name" value="Bac_DnaA_C"/>
    <property type="match status" value="1"/>
</dbReference>
<feature type="domain" description="Chromosomal replication initiator DnaA C-terminal" evidence="1">
    <location>
        <begin position="2"/>
        <end position="71"/>
    </location>
</feature>
<gene>
    <name evidence="2" type="ORF">UFOVP28_78</name>
</gene>
<dbReference type="Gene3D" id="1.10.1750.10">
    <property type="match status" value="1"/>
</dbReference>
<dbReference type="Pfam" id="PF08299">
    <property type="entry name" value="Bac_DnaA_C"/>
    <property type="match status" value="1"/>
</dbReference>
<protein>
    <submittedName>
        <fullName evidence="2">Chromosomal replication initiator, DnaA C-terminal</fullName>
    </submittedName>
</protein>
<dbReference type="SMART" id="SM00760">
    <property type="entry name" value="Bac_DnaA_C"/>
    <property type="match status" value="1"/>
</dbReference>
<dbReference type="GO" id="GO:0006270">
    <property type="term" value="P:DNA replication initiation"/>
    <property type="evidence" value="ECO:0007669"/>
    <property type="project" value="InterPro"/>
</dbReference>
<dbReference type="EMBL" id="LR796165">
    <property type="protein sequence ID" value="CAB4122933.1"/>
    <property type="molecule type" value="Genomic_DNA"/>
</dbReference>
<proteinExistence type="predicted"/>
<dbReference type="InterPro" id="IPR010921">
    <property type="entry name" value="Trp_repressor/repl_initiator"/>
</dbReference>
<dbReference type="InterPro" id="IPR013159">
    <property type="entry name" value="DnaA_C"/>
</dbReference>
<dbReference type="GO" id="GO:0006275">
    <property type="term" value="P:regulation of DNA replication"/>
    <property type="evidence" value="ECO:0007669"/>
    <property type="project" value="InterPro"/>
</dbReference>
<evidence type="ECO:0000313" key="2">
    <source>
        <dbReference type="EMBL" id="CAB4122933.1"/>
    </source>
</evidence>
<evidence type="ECO:0000259" key="1">
    <source>
        <dbReference type="SMART" id="SM00760"/>
    </source>
</evidence>
<dbReference type="GO" id="GO:0005524">
    <property type="term" value="F:ATP binding"/>
    <property type="evidence" value="ECO:0007669"/>
    <property type="project" value="InterPro"/>
</dbReference>
<name>A0A6J5KNY4_9CAUD</name>